<organism evidence="11 12">
    <name type="scientific">Neocallimastix californiae</name>
    <dbReference type="NCBI Taxonomy" id="1754190"/>
    <lineage>
        <taxon>Eukaryota</taxon>
        <taxon>Fungi</taxon>
        <taxon>Fungi incertae sedis</taxon>
        <taxon>Chytridiomycota</taxon>
        <taxon>Chytridiomycota incertae sedis</taxon>
        <taxon>Neocallimastigomycetes</taxon>
        <taxon>Neocallimastigales</taxon>
        <taxon>Neocallimastigaceae</taxon>
        <taxon>Neocallimastix</taxon>
    </lineage>
</organism>
<evidence type="ECO:0000256" key="3">
    <source>
        <dbReference type="ARBA" id="ARBA00022603"/>
    </source>
</evidence>
<keyword evidence="12" id="KW-1185">Reference proteome</keyword>
<dbReference type="AlphaFoldDB" id="A0A1Y2F0T7"/>
<feature type="domain" description="SAM-dependent MTase TRM10-type" evidence="10">
    <location>
        <begin position="50"/>
        <end position="244"/>
    </location>
</feature>
<dbReference type="PROSITE" id="PS51675">
    <property type="entry name" value="SAM_MT_TRM10"/>
    <property type="match status" value="1"/>
</dbReference>
<keyword evidence="4" id="KW-0808">Transferase</keyword>
<dbReference type="GO" id="GO:0000049">
    <property type="term" value="F:tRNA binding"/>
    <property type="evidence" value="ECO:0007669"/>
    <property type="project" value="TreeGrafter"/>
</dbReference>
<accession>A0A1Y2F0T7</accession>
<dbReference type="CDD" id="cd18089">
    <property type="entry name" value="SPOUT_Trm10-like"/>
    <property type="match status" value="1"/>
</dbReference>
<dbReference type="PANTHER" id="PTHR13563:SF13">
    <property type="entry name" value="TRNA METHYLTRANSFERASE 10 HOMOLOG A"/>
    <property type="match status" value="1"/>
</dbReference>
<dbReference type="OrthoDB" id="278300at2759"/>
<dbReference type="InterPro" id="IPR038459">
    <property type="entry name" value="MT_TRM10-typ_sf"/>
</dbReference>
<evidence type="ECO:0000256" key="2">
    <source>
        <dbReference type="ARBA" id="ARBA00020451"/>
    </source>
</evidence>
<evidence type="ECO:0000256" key="8">
    <source>
        <dbReference type="ARBA" id="ARBA00048434"/>
    </source>
</evidence>
<evidence type="ECO:0000256" key="7">
    <source>
        <dbReference type="ARBA" id="ARBA00032166"/>
    </source>
</evidence>
<dbReference type="EC" id="2.1.1.221" evidence="1"/>
<feature type="region of interest" description="Disordered" evidence="9">
    <location>
        <begin position="32"/>
        <end position="58"/>
    </location>
</feature>
<dbReference type="InterPro" id="IPR007356">
    <property type="entry name" value="tRNA_m1G_MeTrfase_euk"/>
</dbReference>
<comment type="caution">
    <text evidence="11">The sequence shown here is derived from an EMBL/GenBank/DDBJ whole genome shotgun (WGS) entry which is preliminary data.</text>
</comment>
<proteinExistence type="predicted"/>
<dbReference type="GO" id="GO:0002939">
    <property type="term" value="P:tRNA N1-guanine methylation"/>
    <property type="evidence" value="ECO:0007669"/>
    <property type="project" value="TreeGrafter"/>
</dbReference>
<evidence type="ECO:0000256" key="5">
    <source>
        <dbReference type="ARBA" id="ARBA00022691"/>
    </source>
</evidence>
<evidence type="ECO:0000256" key="1">
    <source>
        <dbReference type="ARBA" id="ARBA00012797"/>
    </source>
</evidence>
<keyword evidence="3" id="KW-0489">Methyltransferase</keyword>
<dbReference type="PANTHER" id="PTHR13563">
    <property type="entry name" value="TRNA (GUANINE-9-) METHYLTRANSFERASE"/>
    <property type="match status" value="1"/>
</dbReference>
<feature type="region of interest" description="Disordered" evidence="9">
    <location>
        <begin position="240"/>
        <end position="280"/>
    </location>
</feature>
<evidence type="ECO:0000313" key="12">
    <source>
        <dbReference type="Proteomes" id="UP000193920"/>
    </source>
</evidence>
<evidence type="ECO:0000313" key="11">
    <source>
        <dbReference type="EMBL" id="ORY77492.1"/>
    </source>
</evidence>
<dbReference type="Proteomes" id="UP000193920">
    <property type="component" value="Unassembled WGS sequence"/>
</dbReference>
<evidence type="ECO:0000256" key="9">
    <source>
        <dbReference type="SAM" id="MobiDB-lite"/>
    </source>
</evidence>
<reference evidence="11 12" key="1">
    <citation type="submission" date="2016-08" db="EMBL/GenBank/DDBJ databases">
        <title>A Parts List for Fungal Cellulosomes Revealed by Comparative Genomics.</title>
        <authorList>
            <consortium name="DOE Joint Genome Institute"/>
            <person name="Haitjema C.H."/>
            <person name="Gilmore S.P."/>
            <person name="Henske J.K."/>
            <person name="Solomon K.V."/>
            <person name="De Groot R."/>
            <person name="Kuo A."/>
            <person name="Mondo S.J."/>
            <person name="Salamov A.A."/>
            <person name="Labutti K."/>
            <person name="Zhao Z."/>
            <person name="Chiniquy J."/>
            <person name="Barry K."/>
            <person name="Brewer H.M."/>
            <person name="Purvine S.O."/>
            <person name="Wright A.T."/>
            <person name="Boxma B."/>
            <person name="Van Alen T."/>
            <person name="Hackstein J.H."/>
            <person name="Baker S.E."/>
            <person name="Grigoriev I.V."/>
            <person name="O'Malley M.A."/>
        </authorList>
    </citation>
    <scope>NUCLEOTIDE SEQUENCE [LARGE SCALE GENOMIC DNA]</scope>
    <source>
        <strain evidence="11 12">G1</strain>
    </source>
</reference>
<protein>
    <recommendedName>
        <fullName evidence="2">tRNA (guanine(9)-N1)-methyltransferase</fullName>
        <ecNumber evidence="1">2.1.1.221</ecNumber>
    </recommendedName>
    <alternativeName>
        <fullName evidence="7">tRNA methyltransferase 10</fullName>
    </alternativeName>
    <alternativeName>
        <fullName evidence="6">tRNA(m1G9)-methyltransferase</fullName>
    </alternativeName>
</protein>
<dbReference type="Gene3D" id="3.40.1280.30">
    <property type="match status" value="1"/>
</dbReference>
<gene>
    <name evidence="11" type="ORF">LY90DRAFT_399718</name>
</gene>
<dbReference type="GO" id="GO:0005634">
    <property type="term" value="C:nucleus"/>
    <property type="evidence" value="ECO:0007669"/>
    <property type="project" value="TreeGrafter"/>
</dbReference>
<evidence type="ECO:0000256" key="6">
    <source>
        <dbReference type="ARBA" id="ARBA00031792"/>
    </source>
</evidence>
<dbReference type="EMBL" id="MCOG01000019">
    <property type="protein sequence ID" value="ORY77492.1"/>
    <property type="molecule type" value="Genomic_DNA"/>
</dbReference>
<evidence type="ECO:0000256" key="4">
    <source>
        <dbReference type="ARBA" id="ARBA00022679"/>
    </source>
</evidence>
<dbReference type="GO" id="GO:0052905">
    <property type="term" value="F:tRNA (guanosine(9)-N1)-methyltransferase activity"/>
    <property type="evidence" value="ECO:0007669"/>
    <property type="project" value="UniProtKB-EC"/>
</dbReference>
<dbReference type="STRING" id="1754190.A0A1Y2F0T7"/>
<name>A0A1Y2F0T7_9FUNG</name>
<evidence type="ECO:0000259" key="10">
    <source>
        <dbReference type="PROSITE" id="PS51675"/>
    </source>
</evidence>
<feature type="compositionally biased region" description="Basic and acidic residues" evidence="9">
    <location>
        <begin position="251"/>
        <end position="280"/>
    </location>
</feature>
<comment type="catalytic activity">
    <reaction evidence="8">
        <text>guanosine(9) in tRNA + S-adenosyl-L-methionine = N(1)-methylguanosine(9) in tRNA + S-adenosyl-L-homocysteine + H(+)</text>
        <dbReference type="Rhea" id="RHEA:43156"/>
        <dbReference type="Rhea" id="RHEA-COMP:10367"/>
        <dbReference type="Rhea" id="RHEA-COMP:10368"/>
        <dbReference type="ChEBI" id="CHEBI:15378"/>
        <dbReference type="ChEBI" id="CHEBI:57856"/>
        <dbReference type="ChEBI" id="CHEBI:59789"/>
        <dbReference type="ChEBI" id="CHEBI:73542"/>
        <dbReference type="ChEBI" id="CHEBI:74269"/>
        <dbReference type="EC" id="2.1.1.221"/>
    </reaction>
</comment>
<keyword evidence="5" id="KW-0949">S-adenosyl-L-methionine</keyword>
<dbReference type="InterPro" id="IPR028564">
    <property type="entry name" value="MT_TRM10-typ"/>
</dbReference>
<sequence>MSKRQRKKKLKEEKWEATAEERRLKRIKKRKEIKARRKMEKKMGVCQKPPRRRECEQTPSPMRVVIDESFDNLMMEKEIKSMVSQITHCYSYNRQCLHPVKLYCTSFGNKTKAEFEDKVSEYERWRKNEIIFEAKPYEDFFANEKENLVYLTADSPNILDTFDESKIYIIGGIVDKNRYKNLTLEKANKQNIATARLPIDENIKMSSRKVLTVNHMFKIIVNFLETKNWEKSLMDVLPPRKFNQDKNSTSENHDHSNLENKITEKSNDDHDHSNLENKIN</sequence>
<dbReference type="FunFam" id="3.40.1280.30:FF:000001">
    <property type="entry name" value="tRNA methyltransferase 10 homolog A"/>
    <property type="match status" value="1"/>
</dbReference>